<keyword evidence="4" id="KW-1185">Reference proteome</keyword>
<dbReference type="PANTHER" id="PTHR46738:SF1">
    <property type="entry name" value="UBIQUITIN-ASSOCIATED DOMAIN-CONTAINING PROTEIN 1"/>
    <property type="match status" value="1"/>
</dbReference>
<name>A0ABQ8MNJ8_LABRO</name>
<evidence type="ECO:0000313" key="4">
    <source>
        <dbReference type="Proteomes" id="UP000830375"/>
    </source>
</evidence>
<evidence type="ECO:0000259" key="2">
    <source>
        <dbReference type="PROSITE" id="PS50030"/>
    </source>
</evidence>
<dbReference type="InterPro" id="IPR029071">
    <property type="entry name" value="Ubiquitin-like_domsf"/>
</dbReference>
<dbReference type="EMBL" id="JACTAM010000005">
    <property type="protein sequence ID" value="KAI2664412.1"/>
    <property type="molecule type" value="Genomic_DNA"/>
</dbReference>
<proteinExistence type="predicted"/>
<protein>
    <submittedName>
        <fullName evidence="3">Ubiquitin-associated domain-containing protein 1</fullName>
    </submittedName>
</protein>
<feature type="compositionally biased region" description="Low complexity" evidence="1">
    <location>
        <begin position="292"/>
        <end position="305"/>
    </location>
</feature>
<sequence>MRTSTNHIPQPHACAPLPRTDCCRSRIAGVNGASLLQLRVRKPICPIENIPVQRSARAVQIGRPENTAGSRSVFGGERCGPAAAAVTAAAATMFVQEEKIFAGKVLKVHVCTMEGTEWLEEVTEDTTIEKLKEKCLKHKRPPPAPPKMADISSEEKKKQENKAPDKDAILKATASLATRNTDRTVTQHNIRDFQTELRKILVSLIEVAQKLLALNPDAVELFKKANAMLDEDEEDRVDETALQQLTEMGFPESRAVKALRLNHMSVTQAMEWLIEHVDDPMVDTPLPGQDTPGATAAAAAAPSPAPSATALGARARLSSQASLEEAKQDELTEIFKRIRRKREFRPDSRVSVMVIKMFCPSPRQLLKHSAKQTKLYFQVDAVQSVSVVDCMWLRRVFLGFAAFEDMLENPLNSTQWMNDPETGPVMLQISRIFQTLNRT</sequence>
<dbReference type="InterPro" id="IPR041926">
    <property type="entry name" value="UBA1_UBAC1"/>
</dbReference>
<accession>A0ABQ8MNJ8</accession>
<reference evidence="3 4" key="1">
    <citation type="submission" date="2022-01" db="EMBL/GenBank/DDBJ databases">
        <title>A high-quality chromosome-level genome assembly of rohu carp, Labeo rohita.</title>
        <authorList>
            <person name="Arick M.A. II"/>
            <person name="Hsu C.-Y."/>
            <person name="Magbanua Z."/>
            <person name="Pechanova O."/>
            <person name="Grover C."/>
            <person name="Miller E."/>
            <person name="Thrash A."/>
            <person name="Ezzel L."/>
            <person name="Alam S."/>
            <person name="Benzie J."/>
            <person name="Hamilton M."/>
            <person name="Karsi A."/>
            <person name="Lawrence M.L."/>
            <person name="Peterson D.G."/>
        </authorList>
    </citation>
    <scope>NUCLEOTIDE SEQUENCE [LARGE SCALE GENOMIC DNA]</scope>
    <source>
        <strain evidence="4">BAU-BD-2019</strain>
        <tissue evidence="3">Blood</tissue>
    </source>
</reference>
<dbReference type="SMART" id="SM00165">
    <property type="entry name" value="UBA"/>
    <property type="match status" value="1"/>
</dbReference>
<feature type="compositionally biased region" description="Basic and acidic residues" evidence="1">
    <location>
        <begin position="153"/>
        <end position="167"/>
    </location>
</feature>
<feature type="domain" description="UBA" evidence="2">
    <location>
        <begin position="236"/>
        <end position="276"/>
    </location>
</feature>
<evidence type="ECO:0000256" key="1">
    <source>
        <dbReference type="SAM" id="MobiDB-lite"/>
    </source>
</evidence>
<dbReference type="SUPFAM" id="SSF54236">
    <property type="entry name" value="Ubiquitin-like"/>
    <property type="match status" value="1"/>
</dbReference>
<dbReference type="Proteomes" id="UP000830375">
    <property type="component" value="Unassembled WGS sequence"/>
</dbReference>
<dbReference type="PANTHER" id="PTHR46738">
    <property type="entry name" value="UBIQUITIN-ASSOCIATED DOMAIN-CONTAINING PROTEIN 1"/>
    <property type="match status" value="1"/>
</dbReference>
<dbReference type="SUPFAM" id="SSF46934">
    <property type="entry name" value="UBA-like"/>
    <property type="match status" value="1"/>
</dbReference>
<gene>
    <name evidence="3" type="ORF">H4Q32_002614</name>
</gene>
<dbReference type="Pfam" id="PF22562">
    <property type="entry name" value="UBA_7"/>
    <property type="match status" value="1"/>
</dbReference>
<feature type="region of interest" description="Disordered" evidence="1">
    <location>
        <begin position="134"/>
        <end position="167"/>
    </location>
</feature>
<dbReference type="InterPro" id="IPR015940">
    <property type="entry name" value="UBA"/>
</dbReference>
<organism evidence="3 4">
    <name type="scientific">Labeo rohita</name>
    <name type="common">Indian major carp</name>
    <name type="synonym">Cyprinus rohita</name>
    <dbReference type="NCBI Taxonomy" id="84645"/>
    <lineage>
        <taxon>Eukaryota</taxon>
        <taxon>Metazoa</taxon>
        <taxon>Chordata</taxon>
        <taxon>Craniata</taxon>
        <taxon>Vertebrata</taxon>
        <taxon>Euteleostomi</taxon>
        <taxon>Actinopterygii</taxon>
        <taxon>Neopterygii</taxon>
        <taxon>Teleostei</taxon>
        <taxon>Ostariophysi</taxon>
        <taxon>Cypriniformes</taxon>
        <taxon>Cyprinidae</taxon>
        <taxon>Labeoninae</taxon>
        <taxon>Labeonini</taxon>
        <taxon>Labeo</taxon>
    </lineage>
</organism>
<dbReference type="PROSITE" id="PS50030">
    <property type="entry name" value="UBA"/>
    <property type="match status" value="1"/>
</dbReference>
<dbReference type="CDD" id="cd14303">
    <property type="entry name" value="UBA1_KPC2"/>
    <property type="match status" value="1"/>
</dbReference>
<comment type="caution">
    <text evidence="3">The sequence shown here is derived from an EMBL/GenBank/DDBJ whole genome shotgun (WGS) entry which is preliminary data.</text>
</comment>
<dbReference type="Gene3D" id="1.10.8.10">
    <property type="entry name" value="DNA helicase RuvA subunit, C-terminal domain"/>
    <property type="match status" value="1"/>
</dbReference>
<dbReference type="InterPro" id="IPR052476">
    <property type="entry name" value="UBAC1"/>
</dbReference>
<evidence type="ECO:0000313" key="3">
    <source>
        <dbReference type="EMBL" id="KAI2664412.1"/>
    </source>
</evidence>
<dbReference type="InterPro" id="IPR009060">
    <property type="entry name" value="UBA-like_sf"/>
</dbReference>
<feature type="region of interest" description="Disordered" evidence="1">
    <location>
        <begin position="285"/>
        <end position="305"/>
    </location>
</feature>